<accession>A0AB73I0M9</accession>
<name>A0AB73I0M9_AQUAC</name>
<comment type="caution">
    <text evidence="3">The sequence shown here is derived from an EMBL/GenBank/DDBJ whole genome shotgun (WGS) entry which is preliminary data.</text>
</comment>
<feature type="signal peptide" evidence="2">
    <location>
        <begin position="1"/>
        <end position="20"/>
    </location>
</feature>
<dbReference type="EMBL" id="JAODZF010000008">
    <property type="protein sequence ID" value="MDH0143313.1"/>
    <property type="molecule type" value="Genomic_DNA"/>
</dbReference>
<proteinExistence type="predicted"/>
<protein>
    <submittedName>
        <fullName evidence="3">Uncharacterized protein</fullName>
    </submittedName>
</protein>
<feature type="region of interest" description="Disordered" evidence="1">
    <location>
        <begin position="118"/>
        <end position="139"/>
    </location>
</feature>
<evidence type="ECO:0000256" key="2">
    <source>
        <dbReference type="SAM" id="SignalP"/>
    </source>
</evidence>
<gene>
    <name evidence="3" type="ORF">N7380_13395</name>
</gene>
<evidence type="ECO:0000256" key="1">
    <source>
        <dbReference type="SAM" id="MobiDB-lite"/>
    </source>
</evidence>
<evidence type="ECO:0000313" key="4">
    <source>
        <dbReference type="Proteomes" id="UP001158058"/>
    </source>
</evidence>
<dbReference type="RefSeq" id="WP_280002020.1">
    <property type="nucleotide sequence ID" value="NZ_JAODZF010000008.1"/>
</dbReference>
<keyword evidence="2" id="KW-0732">Signal</keyword>
<sequence>MRPLLSLCATLALLYGGALSADELIGPGEVPKRYFALWTADGSCEKQGRPLFLNGMLISRKSVGFEKTTCFISEALSDNGTDTFKARFNCINTEQNSMQPQPIQLRLASDQLYFRIDNSPEQGPYRDCGPEGINEYRLH</sequence>
<reference evidence="3" key="1">
    <citation type="submission" date="2022-09" db="EMBL/GenBank/DDBJ databases">
        <title>Intensive care unit water sources are persistently colonized with multi-drug resistant bacteria and are the site of extensive horizontal gene transfer of antibiotic resistance genes.</title>
        <authorList>
            <person name="Diorio-Toth L."/>
        </authorList>
    </citation>
    <scope>NUCLEOTIDE SEQUENCE</scope>
    <source>
        <strain evidence="3">GD04146</strain>
    </source>
</reference>
<evidence type="ECO:0000313" key="3">
    <source>
        <dbReference type="EMBL" id="MDH0143313.1"/>
    </source>
</evidence>
<dbReference type="AlphaFoldDB" id="A0AB73I0M9"/>
<organism evidence="3 4">
    <name type="scientific">Aquipseudomonas alcaligenes</name>
    <name type="common">Pseudomonas alcaligenes</name>
    <dbReference type="NCBI Taxonomy" id="43263"/>
    <lineage>
        <taxon>Bacteria</taxon>
        <taxon>Pseudomonadati</taxon>
        <taxon>Pseudomonadota</taxon>
        <taxon>Gammaproteobacteria</taxon>
        <taxon>Pseudomonadales</taxon>
        <taxon>Pseudomonadaceae</taxon>
        <taxon>Aquipseudomonas</taxon>
    </lineage>
</organism>
<dbReference type="Proteomes" id="UP001158058">
    <property type="component" value="Unassembled WGS sequence"/>
</dbReference>
<feature type="chain" id="PRO_5044490797" evidence="2">
    <location>
        <begin position="21"/>
        <end position="139"/>
    </location>
</feature>